<sequence length="99" mass="11515">MSAIFVNNQHWRAVKNAFRFWQTRELPDIDRNRRLVLGQGLKRFCEERRNLSGCSLFGASNFFLSPPLLAQQLCLVTVTPGEGDLDFHFFFLSYCQLVD</sequence>
<evidence type="ECO:0000313" key="2">
    <source>
        <dbReference type="Proteomes" id="UP000299102"/>
    </source>
</evidence>
<accession>A0A4C1V6N1</accession>
<protein>
    <submittedName>
        <fullName evidence="1">Uncharacterized protein</fullName>
    </submittedName>
</protein>
<organism evidence="1 2">
    <name type="scientific">Eumeta variegata</name>
    <name type="common">Bagworm moth</name>
    <name type="synonym">Eumeta japonica</name>
    <dbReference type="NCBI Taxonomy" id="151549"/>
    <lineage>
        <taxon>Eukaryota</taxon>
        <taxon>Metazoa</taxon>
        <taxon>Ecdysozoa</taxon>
        <taxon>Arthropoda</taxon>
        <taxon>Hexapoda</taxon>
        <taxon>Insecta</taxon>
        <taxon>Pterygota</taxon>
        <taxon>Neoptera</taxon>
        <taxon>Endopterygota</taxon>
        <taxon>Lepidoptera</taxon>
        <taxon>Glossata</taxon>
        <taxon>Ditrysia</taxon>
        <taxon>Tineoidea</taxon>
        <taxon>Psychidae</taxon>
        <taxon>Oiketicinae</taxon>
        <taxon>Eumeta</taxon>
    </lineage>
</organism>
<keyword evidence="2" id="KW-1185">Reference proteome</keyword>
<evidence type="ECO:0000313" key="1">
    <source>
        <dbReference type="EMBL" id="GBP34463.1"/>
    </source>
</evidence>
<name>A0A4C1V6N1_EUMVA</name>
<comment type="caution">
    <text evidence="1">The sequence shown here is derived from an EMBL/GenBank/DDBJ whole genome shotgun (WGS) entry which is preliminary data.</text>
</comment>
<reference evidence="1 2" key="1">
    <citation type="journal article" date="2019" name="Commun. Biol.">
        <title>The bagworm genome reveals a unique fibroin gene that provides high tensile strength.</title>
        <authorList>
            <person name="Kono N."/>
            <person name="Nakamura H."/>
            <person name="Ohtoshi R."/>
            <person name="Tomita M."/>
            <person name="Numata K."/>
            <person name="Arakawa K."/>
        </authorList>
    </citation>
    <scope>NUCLEOTIDE SEQUENCE [LARGE SCALE GENOMIC DNA]</scope>
</reference>
<gene>
    <name evidence="1" type="ORF">EVAR_25067_1</name>
</gene>
<dbReference type="Proteomes" id="UP000299102">
    <property type="component" value="Unassembled WGS sequence"/>
</dbReference>
<dbReference type="AlphaFoldDB" id="A0A4C1V6N1"/>
<dbReference type="EMBL" id="BGZK01000288">
    <property type="protein sequence ID" value="GBP34463.1"/>
    <property type="molecule type" value="Genomic_DNA"/>
</dbReference>
<proteinExistence type="predicted"/>